<name>A0AC61R647_9FIRM</name>
<keyword evidence="1" id="KW-0067">ATP-binding</keyword>
<keyword evidence="1" id="KW-0547">Nucleotide-binding</keyword>
<evidence type="ECO:0000313" key="2">
    <source>
        <dbReference type="Proteomes" id="UP000308836"/>
    </source>
</evidence>
<evidence type="ECO:0000313" key="1">
    <source>
        <dbReference type="EMBL" id="TGY65405.1"/>
    </source>
</evidence>
<dbReference type="Proteomes" id="UP000308836">
    <property type="component" value="Unassembled WGS sequence"/>
</dbReference>
<dbReference type="EMBL" id="SRYG01000018">
    <property type="protein sequence ID" value="TGY65405.1"/>
    <property type="molecule type" value="Genomic_DNA"/>
</dbReference>
<gene>
    <name evidence="1" type="ORF">E5336_08940</name>
</gene>
<reference evidence="1" key="1">
    <citation type="submission" date="2019-04" db="EMBL/GenBank/DDBJ databases">
        <title>Microbes associate with the intestines of laboratory mice.</title>
        <authorList>
            <person name="Navarre W."/>
            <person name="Wong E."/>
            <person name="Huang K."/>
            <person name="Tropini C."/>
            <person name="Ng K."/>
            <person name="Yu B."/>
        </authorList>
    </citation>
    <scope>NUCLEOTIDE SEQUENCE</scope>
    <source>
        <strain evidence="1">NM09_H32</strain>
    </source>
</reference>
<protein>
    <submittedName>
        <fullName evidence="1">ABC transporter ATP-binding protein</fullName>
    </submittedName>
</protein>
<organism evidence="1 2">
    <name type="scientific">Dubosiella muris</name>
    <dbReference type="NCBI Taxonomy" id="3038133"/>
    <lineage>
        <taxon>Bacteria</taxon>
        <taxon>Bacillati</taxon>
        <taxon>Bacillota</taxon>
        <taxon>Erysipelotrichia</taxon>
        <taxon>Erysipelotrichales</taxon>
        <taxon>Erysipelotrichaceae</taxon>
        <taxon>Dubosiella</taxon>
    </lineage>
</organism>
<proteinExistence type="predicted"/>
<keyword evidence="2" id="KW-1185">Reference proteome</keyword>
<accession>A0AC61R647</accession>
<sequence length="590" mass="66054">MPKKLTFKQCLVHLWGFLKDHRVKLLTGLFLVLVMQVIYAVMPSIEGMITTQLQLDVTQMAKGVPGAHIQMNVIVRILLMLLGVYLIKITSQLVSAFLLTDSIQKTMEDIRDAIEKKINRLPVSYFDAQETGDLLSRITNDVETVSNALQQTLSRVIGAVCTFVFVSIMMCTINLVMTLMVYVALPVIAMISFGFVKKSQPLFDTQQQSLADLNATINELYSGFNEIVIYDQQEKAKDRFQKANEAMRESGFKALFLSGLIGPTTSLVTYVTIGCVALYGCLQVLAGVITLGQLQAFIRYIWNINDPIAQLSQLSNQVQSAFSAMNRLFTFLDMDEVMDTQGEPFHEPIRTIDFERVRFGYGQEPLMRDVNIHVEAGQTIAIVGPTGAGKTTLTNLLLRFYEIGGGAIKINGRDIRTMSYHDLRDLFGLVLQDAWLFEDTIEQNLKYGRHEALRCEVVEGAKQANVHHYIRTLSNGYDSLINESGSNISQGEKQLLTIARALIKDPKILILDEATSSVDTRLEKRLQSAMDVVMRNRTSFVIAHRLSTIVNADLILVMQHGDIVESGTHEALLEKGGEYAKLYNAQFAQE</sequence>
<comment type="caution">
    <text evidence="1">The sequence shown here is derived from an EMBL/GenBank/DDBJ whole genome shotgun (WGS) entry which is preliminary data.</text>
</comment>